<dbReference type="Gene3D" id="3.40.50.2300">
    <property type="match status" value="1"/>
</dbReference>
<dbReference type="RefSeq" id="WP_184874776.1">
    <property type="nucleotide sequence ID" value="NZ_JACHEF010000004.1"/>
</dbReference>
<dbReference type="InterPro" id="IPR001789">
    <property type="entry name" value="Sig_transdc_resp-reg_receiver"/>
</dbReference>
<evidence type="ECO:0000313" key="3">
    <source>
        <dbReference type="EMBL" id="MBB6411888.1"/>
    </source>
</evidence>
<dbReference type="InterPro" id="IPR011006">
    <property type="entry name" value="CheY-like_superfamily"/>
</dbReference>
<evidence type="ECO:0000259" key="2">
    <source>
        <dbReference type="PROSITE" id="PS50110"/>
    </source>
</evidence>
<dbReference type="PROSITE" id="PS50110">
    <property type="entry name" value="RESPONSE_REGULATORY"/>
    <property type="match status" value="1"/>
</dbReference>
<dbReference type="EMBL" id="JACHEF010000004">
    <property type="protein sequence ID" value="MBB6411888.1"/>
    <property type="molecule type" value="Genomic_DNA"/>
</dbReference>
<dbReference type="SUPFAM" id="SSF52172">
    <property type="entry name" value="CheY-like"/>
    <property type="match status" value="1"/>
</dbReference>
<name>A0A841PGV3_9HYPH</name>
<proteinExistence type="predicted"/>
<dbReference type="Proteomes" id="UP000556329">
    <property type="component" value="Unassembled WGS sequence"/>
</dbReference>
<feature type="domain" description="Response regulatory" evidence="2">
    <location>
        <begin position="5"/>
        <end position="69"/>
    </location>
</feature>
<sequence length="69" mass="7895">MKKPKVLVLEDEIIIGMDIEAFLWDEGFEVMLTTDCDVAIQWLSAETPDVAILDVQLKNGVCTPWRKSW</sequence>
<gene>
    <name evidence="3" type="ORF">HNQ71_004576</name>
</gene>
<keyword evidence="3" id="KW-0238">DNA-binding</keyword>
<dbReference type="Pfam" id="PF00072">
    <property type="entry name" value="Response_reg"/>
    <property type="match status" value="1"/>
</dbReference>
<comment type="caution">
    <text evidence="3">The sequence shown here is derived from an EMBL/GenBank/DDBJ whole genome shotgun (WGS) entry which is preliminary data.</text>
</comment>
<dbReference type="GO" id="GO:0003677">
    <property type="term" value="F:DNA binding"/>
    <property type="evidence" value="ECO:0007669"/>
    <property type="project" value="UniProtKB-KW"/>
</dbReference>
<evidence type="ECO:0000313" key="4">
    <source>
        <dbReference type="Proteomes" id="UP000556329"/>
    </source>
</evidence>
<reference evidence="3 4" key="1">
    <citation type="submission" date="2020-08" db="EMBL/GenBank/DDBJ databases">
        <title>Genomic Encyclopedia of Type Strains, Phase IV (KMG-IV): sequencing the most valuable type-strain genomes for metagenomic binning, comparative biology and taxonomic classification.</title>
        <authorList>
            <person name="Goeker M."/>
        </authorList>
    </citation>
    <scope>NUCLEOTIDE SEQUENCE [LARGE SCALE GENOMIC DNA]</scope>
    <source>
        <strain evidence="3 4">DSM 100039</strain>
    </source>
</reference>
<accession>A0A841PGV3</accession>
<evidence type="ECO:0000256" key="1">
    <source>
        <dbReference type="PROSITE-ProRule" id="PRU00169"/>
    </source>
</evidence>
<feature type="modified residue" description="4-aspartylphosphate" evidence="1">
    <location>
        <position position="54"/>
    </location>
</feature>
<protein>
    <submittedName>
        <fullName evidence="3">DNA-binding response OmpR family regulator</fullName>
    </submittedName>
</protein>
<organism evidence="3 4">
    <name type="scientific">Mesorhizobium sangaii</name>
    <dbReference type="NCBI Taxonomy" id="505389"/>
    <lineage>
        <taxon>Bacteria</taxon>
        <taxon>Pseudomonadati</taxon>
        <taxon>Pseudomonadota</taxon>
        <taxon>Alphaproteobacteria</taxon>
        <taxon>Hyphomicrobiales</taxon>
        <taxon>Phyllobacteriaceae</taxon>
        <taxon>Mesorhizobium</taxon>
    </lineage>
</organism>
<keyword evidence="4" id="KW-1185">Reference proteome</keyword>
<keyword evidence="1" id="KW-0597">Phosphoprotein</keyword>
<dbReference type="AlphaFoldDB" id="A0A841PGV3"/>
<dbReference type="GO" id="GO:0000160">
    <property type="term" value="P:phosphorelay signal transduction system"/>
    <property type="evidence" value="ECO:0007669"/>
    <property type="project" value="InterPro"/>
</dbReference>